<dbReference type="InterPro" id="IPR023943">
    <property type="entry name" value="Enolase-ppase_E1"/>
</dbReference>
<evidence type="ECO:0000256" key="3">
    <source>
        <dbReference type="ARBA" id="ARBA00023167"/>
    </source>
</evidence>
<name>A0A9P0F1Y8_BEMTA</name>
<accession>A0A9P0F1Y8</accession>
<dbReference type="Gene3D" id="3.40.50.1000">
    <property type="entry name" value="HAD superfamily/HAD-like"/>
    <property type="match status" value="1"/>
</dbReference>
<proteinExistence type="predicted"/>
<organism evidence="4 5">
    <name type="scientific">Bemisia tabaci</name>
    <name type="common">Sweetpotato whitefly</name>
    <name type="synonym">Aleurodes tabaci</name>
    <dbReference type="NCBI Taxonomy" id="7038"/>
    <lineage>
        <taxon>Eukaryota</taxon>
        <taxon>Metazoa</taxon>
        <taxon>Ecdysozoa</taxon>
        <taxon>Arthropoda</taxon>
        <taxon>Hexapoda</taxon>
        <taxon>Insecta</taxon>
        <taxon>Pterygota</taxon>
        <taxon>Neoptera</taxon>
        <taxon>Paraneoptera</taxon>
        <taxon>Hemiptera</taxon>
        <taxon>Sternorrhyncha</taxon>
        <taxon>Aleyrodoidea</taxon>
        <taxon>Aleyrodidae</taxon>
        <taxon>Aleyrodinae</taxon>
        <taxon>Bemisia</taxon>
    </lineage>
</organism>
<keyword evidence="3" id="KW-0486">Methionine biosynthesis</keyword>
<dbReference type="SFLD" id="SFLDG01129">
    <property type="entry name" value="C1.5:_HAD__Beta-PGM__Phosphata"/>
    <property type="match status" value="1"/>
</dbReference>
<keyword evidence="2" id="KW-0378">Hydrolase</keyword>
<dbReference type="SFLD" id="SFLDG01133">
    <property type="entry name" value="C1.5.4:_Enolase-phosphatase_Li"/>
    <property type="match status" value="1"/>
</dbReference>
<dbReference type="EMBL" id="OU963865">
    <property type="protein sequence ID" value="CAH0388493.1"/>
    <property type="molecule type" value="Genomic_DNA"/>
</dbReference>
<dbReference type="SUPFAM" id="SSF56784">
    <property type="entry name" value="HAD-like"/>
    <property type="match status" value="1"/>
</dbReference>
<dbReference type="CDD" id="cd01629">
    <property type="entry name" value="HAD_EP"/>
    <property type="match status" value="1"/>
</dbReference>
<dbReference type="PANTHER" id="PTHR20371">
    <property type="entry name" value="ENOLASE-PHOSPHATASE E1"/>
    <property type="match status" value="1"/>
</dbReference>
<dbReference type="InterPro" id="IPR036412">
    <property type="entry name" value="HAD-like_sf"/>
</dbReference>
<evidence type="ECO:0000256" key="2">
    <source>
        <dbReference type="ARBA" id="ARBA00022801"/>
    </source>
</evidence>
<keyword evidence="1" id="KW-0028">Amino-acid biosynthesis</keyword>
<dbReference type="PANTHER" id="PTHR20371:SF1">
    <property type="entry name" value="ENOLASE-PHOSPHATASE E1"/>
    <property type="match status" value="1"/>
</dbReference>
<sequence>MMSPNSIILLDIEGTITSKRFVTDTLFPYVRQHLSEYLTSNWNQEELKRDITALKEQAEADKKTGFADFVPIPSEGTSDEVREAVIRNVLRQMDLDRKTTGLKSLQGHMWKYGYDSGKIVGHVYSDALEAIKKWAAEKKKIMIYSSGSIEAQKLLFRFSEHGDMTPYFCAHFDTTIGSKKEKTSYERIASECQARTADFTFYTDSVEEAHAATMAGMNVILVQRPEDEPGDASVIPDVKIIQNFKDALFS</sequence>
<evidence type="ECO:0000256" key="1">
    <source>
        <dbReference type="ARBA" id="ARBA00022605"/>
    </source>
</evidence>
<dbReference type="KEGG" id="btab:109039047"/>
<dbReference type="Pfam" id="PF00702">
    <property type="entry name" value="Hydrolase"/>
    <property type="match status" value="1"/>
</dbReference>
<dbReference type="InterPro" id="IPR023214">
    <property type="entry name" value="HAD_sf"/>
</dbReference>
<reference evidence="4" key="1">
    <citation type="submission" date="2021-12" db="EMBL/GenBank/DDBJ databases">
        <authorList>
            <person name="King R."/>
        </authorList>
    </citation>
    <scope>NUCLEOTIDE SEQUENCE</scope>
</reference>
<gene>
    <name evidence="4" type="ORF">BEMITA_LOCUS7404</name>
</gene>
<dbReference type="Proteomes" id="UP001152759">
    <property type="component" value="Chromosome 4"/>
</dbReference>
<dbReference type="Gene3D" id="1.10.720.60">
    <property type="match status" value="1"/>
</dbReference>
<dbReference type="NCBIfam" id="TIGR01691">
    <property type="entry name" value="enolase-ppase"/>
    <property type="match status" value="1"/>
</dbReference>
<dbReference type="GO" id="GO:0043874">
    <property type="term" value="F:acireductone synthase activity"/>
    <property type="evidence" value="ECO:0007669"/>
    <property type="project" value="InterPro"/>
</dbReference>
<dbReference type="GO" id="GO:0019509">
    <property type="term" value="P:L-methionine salvage from methylthioadenosine"/>
    <property type="evidence" value="ECO:0007669"/>
    <property type="project" value="InterPro"/>
</dbReference>
<dbReference type="SFLD" id="SFLDS00003">
    <property type="entry name" value="Haloacid_Dehalogenase"/>
    <property type="match status" value="1"/>
</dbReference>
<dbReference type="AlphaFoldDB" id="A0A9P0F1Y8"/>
<evidence type="ECO:0000313" key="5">
    <source>
        <dbReference type="Proteomes" id="UP001152759"/>
    </source>
</evidence>
<evidence type="ECO:0008006" key="6">
    <source>
        <dbReference type="Google" id="ProtNLM"/>
    </source>
</evidence>
<keyword evidence="5" id="KW-1185">Reference proteome</keyword>
<dbReference type="GO" id="GO:0000287">
    <property type="term" value="F:magnesium ion binding"/>
    <property type="evidence" value="ECO:0007669"/>
    <property type="project" value="InterPro"/>
</dbReference>
<dbReference type="SFLD" id="SFLDF00044">
    <property type="entry name" value="enolase-phosphatase"/>
    <property type="match status" value="1"/>
</dbReference>
<protein>
    <recommendedName>
        <fullName evidence="6">Enolase-phosphatase E1</fullName>
    </recommendedName>
</protein>
<evidence type="ECO:0000313" key="4">
    <source>
        <dbReference type="EMBL" id="CAH0388493.1"/>
    </source>
</evidence>